<evidence type="ECO:0000256" key="1">
    <source>
        <dbReference type="ARBA" id="ARBA00022532"/>
    </source>
</evidence>
<dbReference type="InterPro" id="IPR013815">
    <property type="entry name" value="ATP_grasp_subdomain_1"/>
</dbReference>
<dbReference type="Gene3D" id="3.30.1490.20">
    <property type="entry name" value="ATP-grasp fold, A domain"/>
    <property type="match status" value="1"/>
</dbReference>
<dbReference type="SUPFAM" id="SSF55729">
    <property type="entry name" value="Acyl-CoA N-acyltransferases (Nat)"/>
    <property type="match status" value="1"/>
</dbReference>
<dbReference type="Pfam" id="PF13607">
    <property type="entry name" value="Succ_CoA_lig"/>
    <property type="match status" value="1"/>
</dbReference>
<keyword evidence="4" id="KW-0067">ATP-binding</keyword>
<evidence type="ECO:0000313" key="6">
    <source>
        <dbReference type="EMBL" id="GGC54001.1"/>
    </source>
</evidence>
<name>A0A916X976_9HYPH</name>
<dbReference type="Proteomes" id="UP000637002">
    <property type="component" value="Unassembled WGS sequence"/>
</dbReference>
<dbReference type="SUPFAM" id="SSF52210">
    <property type="entry name" value="Succinyl-CoA synthetase domains"/>
    <property type="match status" value="2"/>
</dbReference>
<dbReference type="GO" id="GO:0043758">
    <property type="term" value="F:acetate-CoA ligase (ADP-forming) activity"/>
    <property type="evidence" value="ECO:0007669"/>
    <property type="project" value="InterPro"/>
</dbReference>
<proteinExistence type="predicted"/>
<dbReference type="Gene3D" id="3.40.50.720">
    <property type="entry name" value="NAD(P)-binding Rossmann-like Domain"/>
    <property type="match status" value="1"/>
</dbReference>
<dbReference type="PANTHER" id="PTHR43334">
    <property type="entry name" value="ACETATE--COA LIGASE [ADP-FORMING]"/>
    <property type="match status" value="1"/>
</dbReference>
<dbReference type="Pfam" id="PF13302">
    <property type="entry name" value="Acetyltransf_3"/>
    <property type="match status" value="1"/>
</dbReference>
<dbReference type="SMART" id="SM00881">
    <property type="entry name" value="CoA_binding"/>
    <property type="match status" value="1"/>
</dbReference>
<gene>
    <name evidence="6" type="ORF">GCM10010994_11200</name>
</gene>
<accession>A0A916X976</accession>
<keyword evidence="3" id="KW-0547">Nucleotide-binding</keyword>
<keyword evidence="7" id="KW-1185">Reference proteome</keyword>
<sequence length="920" mass="97397">MSIYRLDKLFAPASVAVVGASGREGSLGRTVLGNLEAGGFAGPVYAVNPRFADPTQHLARDGVICVPELGAIAPAPELVVVVSPPPTVVEIVTAAGQAGAAAAVLMTEGLGAGEGSIAEAARREARRYGLRLVGPKCMGVITPHARLHASLGARLARPGDLALVSQSGPIAAAIVEWATRRQIGFSGIVALGDQVDVDIADCLDYFAGDEHTRALLMYVDTVADAAKFVSAARAAARVKPIVVIKSGRHAQTAELAATHTGALAAVDAVYDAAFRRSGLLRVLDLDELFAAAETLSRQRPFHGRRLAVMANDHGVGLLAVDRLVDLGGTLAELSEATRSTLAALLPGAASANPVDITGFTDARTNAAVLTALLNDKGTDALLVVNIPTAFSDPVALARSTVDAVAAQRRGRALHKPVFVVWLGQNDEAGRIFDTAGIPHYATEAEALAGFMHLVRYREGQALLMETPDALPRDFVPDTGAAQRIVRRALGEGRAWLDMAEAQDLLAAYDIPAPPAAIACTADAAVAAARPILAAGGTVAVKLLAPQVMQKSDVGGVHLDLASEAAVRQAASELLAFRGTPEVPVEGAAVMVQAMVRRRGARELIAGLADDPTFGPVVVFGRGGTAAELINDKALALPPLDMKLAETLIARTRVVRILGAFRDTAAADEHAIRLVLVKLSQLATDLPEVRELDINPLLADADGVMALDVRVRVAPVERIRSGTRHPRMAIRPYPKAWERTISGRSGRTFFVRPVRPEDEGLFIDFVRRVSEADVRLRFFAPIRDFNHAFMARLVQVDYARAIAFVAIDGDSGEMAGVVRLHADANHERGEYAVLIRSDLKGTGLGWELMHLIIDWARAEGIRVVEGQVLRENTAMLAMCRKLGFSIRPDVTDPSVMIVELPLRSGPDAVSTRPVLDPAASG</sequence>
<dbReference type="Pfam" id="PF13380">
    <property type="entry name" value="CoA_binding_2"/>
    <property type="match status" value="1"/>
</dbReference>
<dbReference type="Pfam" id="PF13549">
    <property type="entry name" value="ATP-grasp_5"/>
    <property type="match status" value="1"/>
</dbReference>
<dbReference type="SUPFAM" id="SSF51735">
    <property type="entry name" value="NAD(P)-binding Rossmann-fold domains"/>
    <property type="match status" value="1"/>
</dbReference>
<dbReference type="PANTHER" id="PTHR43334:SF1">
    <property type="entry name" value="3-HYDROXYPROPIONATE--COA LIGASE [ADP-FORMING]"/>
    <property type="match status" value="1"/>
</dbReference>
<dbReference type="InterPro" id="IPR003781">
    <property type="entry name" value="CoA-bd"/>
</dbReference>
<protein>
    <submittedName>
        <fullName evidence="6">GCN5 family N-acetyltransferase</fullName>
    </submittedName>
</protein>
<evidence type="ECO:0000256" key="3">
    <source>
        <dbReference type="ARBA" id="ARBA00022741"/>
    </source>
</evidence>
<keyword evidence="2" id="KW-0436">Ligase</keyword>
<evidence type="ECO:0000259" key="5">
    <source>
        <dbReference type="PROSITE" id="PS51186"/>
    </source>
</evidence>
<dbReference type="InterPro" id="IPR016102">
    <property type="entry name" value="Succinyl-CoA_synth-like"/>
</dbReference>
<dbReference type="InterPro" id="IPR036291">
    <property type="entry name" value="NAD(P)-bd_dom_sf"/>
</dbReference>
<dbReference type="GO" id="GO:0005524">
    <property type="term" value="F:ATP binding"/>
    <property type="evidence" value="ECO:0007669"/>
    <property type="project" value="UniProtKB-KW"/>
</dbReference>
<dbReference type="Gene3D" id="3.40.630.30">
    <property type="match status" value="1"/>
</dbReference>
<evidence type="ECO:0000313" key="7">
    <source>
        <dbReference type="Proteomes" id="UP000637002"/>
    </source>
</evidence>
<dbReference type="Gene3D" id="3.30.470.20">
    <property type="entry name" value="ATP-grasp fold, B domain"/>
    <property type="match status" value="1"/>
</dbReference>
<dbReference type="EMBL" id="BMGG01000002">
    <property type="protein sequence ID" value="GGC54001.1"/>
    <property type="molecule type" value="Genomic_DNA"/>
</dbReference>
<dbReference type="SUPFAM" id="SSF56059">
    <property type="entry name" value="Glutathione synthetase ATP-binding domain-like"/>
    <property type="match status" value="1"/>
</dbReference>
<dbReference type="CDD" id="cd04301">
    <property type="entry name" value="NAT_SF"/>
    <property type="match status" value="1"/>
</dbReference>
<dbReference type="InterPro" id="IPR016181">
    <property type="entry name" value="Acyl_CoA_acyltransferase"/>
</dbReference>
<dbReference type="GO" id="GO:0006099">
    <property type="term" value="P:tricarboxylic acid cycle"/>
    <property type="evidence" value="ECO:0007669"/>
    <property type="project" value="UniProtKB-KW"/>
</dbReference>
<comment type="caution">
    <text evidence="6">The sequence shown here is derived from an EMBL/GenBank/DDBJ whole genome shotgun (WGS) entry which is preliminary data.</text>
</comment>
<dbReference type="Gene3D" id="3.40.50.261">
    <property type="entry name" value="Succinyl-CoA synthetase domains"/>
    <property type="match status" value="2"/>
</dbReference>
<dbReference type="InterPro" id="IPR032875">
    <property type="entry name" value="Succ_CoA_lig_flav_dom"/>
</dbReference>
<evidence type="ECO:0000256" key="4">
    <source>
        <dbReference type="ARBA" id="ARBA00022840"/>
    </source>
</evidence>
<dbReference type="InterPro" id="IPR043938">
    <property type="entry name" value="Ligase_CoA_dom"/>
</dbReference>
<dbReference type="RefSeq" id="WP_188608162.1">
    <property type="nucleotide sequence ID" value="NZ_BMGG01000002.1"/>
</dbReference>
<evidence type="ECO:0000256" key="2">
    <source>
        <dbReference type="ARBA" id="ARBA00022598"/>
    </source>
</evidence>
<dbReference type="AlphaFoldDB" id="A0A916X976"/>
<reference evidence="6" key="2">
    <citation type="submission" date="2020-09" db="EMBL/GenBank/DDBJ databases">
        <authorList>
            <person name="Sun Q."/>
            <person name="Zhou Y."/>
        </authorList>
    </citation>
    <scope>NUCLEOTIDE SEQUENCE</scope>
    <source>
        <strain evidence="6">CGMCC 1.12919</strain>
    </source>
</reference>
<dbReference type="InterPro" id="IPR051538">
    <property type="entry name" value="Acyl-CoA_Synth/Transferase"/>
</dbReference>
<dbReference type="Pfam" id="PF19045">
    <property type="entry name" value="Ligase_CoA_2"/>
    <property type="match status" value="1"/>
</dbReference>
<feature type="domain" description="N-acetyltransferase" evidence="5">
    <location>
        <begin position="748"/>
        <end position="900"/>
    </location>
</feature>
<dbReference type="GO" id="GO:0016747">
    <property type="term" value="F:acyltransferase activity, transferring groups other than amino-acyl groups"/>
    <property type="evidence" value="ECO:0007669"/>
    <property type="project" value="InterPro"/>
</dbReference>
<organism evidence="6 7">
    <name type="scientific">Chelatococcus reniformis</name>
    <dbReference type="NCBI Taxonomy" id="1494448"/>
    <lineage>
        <taxon>Bacteria</taxon>
        <taxon>Pseudomonadati</taxon>
        <taxon>Pseudomonadota</taxon>
        <taxon>Alphaproteobacteria</taxon>
        <taxon>Hyphomicrobiales</taxon>
        <taxon>Chelatococcaceae</taxon>
        <taxon>Chelatococcus</taxon>
    </lineage>
</organism>
<keyword evidence="1" id="KW-0816">Tricarboxylic acid cycle</keyword>
<reference evidence="6" key="1">
    <citation type="journal article" date="2014" name="Int. J. Syst. Evol. Microbiol.">
        <title>Complete genome sequence of Corynebacterium casei LMG S-19264T (=DSM 44701T), isolated from a smear-ripened cheese.</title>
        <authorList>
            <consortium name="US DOE Joint Genome Institute (JGI-PGF)"/>
            <person name="Walter F."/>
            <person name="Albersmeier A."/>
            <person name="Kalinowski J."/>
            <person name="Ruckert C."/>
        </authorList>
    </citation>
    <scope>NUCLEOTIDE SEQUENCE</scope>
    <source>
        <strain evidence="6">CGMCC 1.12919</strain>
    </source>
</reference>
<dbReference type="InterPro" id="IPR000182">
    <property type="entry name" value="GNAT_dom"/>
</dbReference>
<dbReference type="PROSITE" id="PS51186">
    <property type="entry name" value="GNAT"/>
    <property type="match status" value="1"/>
</dbReference>